<dbReference type="GO" id="GO:0005737">
    <property type="term" value="C:cytoplasm"/>
    <property type="evidence" value="ECO:0007669"/>
    <property type="project" value="UniProtKB-SubCell"/>
</dbReference>
<reference evidence="8 9" key="2">
    <citation type="journal article" date="2016" name="ISME J.">
        <title>Characterization of the first cultured representative of Verrucomicrobia subdivision 5 indicates the proposal of a novel phylum.</title>
        <authorList>
            <person name="Spring S."/>
            <person name="Bunk B."/>
            <person name="Sproer C."/>
            <person name="Schumann P."/>
            <person name="Rohde M."/>
            <person name="Tindall B.J."/>
            <person name="Klenk H.P."/>
        </authorList>
    </citation>
    <scope>NUCLEOTIDE SEQUENCE [LARGE SCALE GENOMIC DNA]</scope>
    <source>
        <strain evidence="8 9">L21-Fru-AB</strain>
    </source>
</reference>
<keyword evidence="6" id="KW-0520">NAD</keyword>
<dbReference type="Pfam" id="PF02629">
    <property type="entry name" value="CoA_binding"/>
    <property type="match status" value="1"/>
</dbReference>
<comment type="subcellular location">
    <subcellularLocation>
        <location evidence="6">Cytoplasm</location>
    </subcellularLocation>
</comment>
<comment type="function">
    <text evidence="6">Modulates transcription in response to changes in cellular NADH/NAD(+) redox state.</text>
</comment>
<dbReference type="Pfam" id="PF06971">
    <property type="entry name" value="Put_DNA-bind_N"/>
    <property type="match status" value="1"/>
</dbReference>
<organism evidence="8 9">
    <name type="scientific">Kiritimatiella glycovorans</name>
    <dbReference type="NCBI Taxonomy" id="1307763"/>
    <lineage>
        <taxon>Bacteria</taxon>
        <taxon>Pseudomonadati</taxon>
        <taxon>Kiritimatiellota</taxon>
        <taxon>Kiritimatiellia</taxon>
        <taxon>Kiritimatiellales</taxon>
        <taxon>Kiritimatiellaceae</taxon>
        <taxon>Kiritimatiella</taxon>
    </lineage>
</organism>
<feature type="domain" description="CoA-binding" evidence="7">
    <location>
        <begin position="74"/>
        <end position="174"/>
    </location>
</feature>
<dbReference type="EMBL" id="CP010904">
    <property type="protein sequence ID" value="AKJ63663.1"/>
    <property type="molecule type" value="Genomic_DNA"/>
</dbReference>
<dbReference type="GO" id="GO:0045892">
    <property type="term" value="P:negative regulation of DNA-templated transcription"/>
    <property type="evidence" value="ECO:0007669"/>
    <property type="project" value="InterPro"/>
</dbReference>
<keyword evidence="4 6" id="KW-0238">DNA-binding</keyword>
<dbReference type="Gene3D" id="3.40.50.720">
    <property type="entry name" value="NAD(P)-binding Rossmann-like Domain"/>
    <property type="match status" value="1"/>
</dbReference>
<dbReference type="GO" id="GO:0003677">
    <property type="term" value="F:DNA binding"/>
    <property type="evidence" value="ECO:0007669"/>
    <property type="project" value="UniProtKB-UniRule"/>
</dbReference>
<dbReference type="HAMAP" id="MF_01131">
    <property type="entry name" value="Rex"/>
    <property type="match status" value="1"/>
</dbReference>
<dbReference type="InterPro" id="IPR022876">
    <property type="entry name" value="Tscrpt_rep_Rex"/>
</dbReference>
<keyword evidence="1 6" id="KW-0963">Cytoplasm</keyword>
<dbReference type="STRING" id="1307763.L21SP4_00383"/>
<dbReference type="InterPro" id="IPR036291">
    <property type="entry name" value="NAD(P)-bd_dom_sf"/>
</dbReference>
<dbReference type="NCBIfam" id="NF003995">
    <property type="entry name" value="PRK05472.2-4"/>
    <property type="match status" value="1"/>
</dbReference>
<evidence type="ECO:0000313" key="8">
    <source>
        <dbReference type="EMBL" id="AKJ63663.1"/>
    </source>
</evidence>
<gene>
    <name evidence="8" type="primary">rex_1</name>
    <name evidence="6" type="synonym">rex</name>
    <name evidence="8" type="ORF">L21SP4_00383</name>
</gene>
<evidence type="ECO:0000256" key="2">
    <source>
        <dbReference type="ARBA" id="ARBA00022491"/>
    </source>
</evidence>
<dbReference type="Gene3D" id="1.10.10.10">
    <property type="entry name" value="Winged helix-like DNA-binding domain superfamily/Winged helix DNA-binding domain"/>
    <property type="match status" value="1"/>
</dbReference>
<evidence type="ECO:0000256" key="5">
    <source>
        <dbReference type="ARBA" id="ARBA00023163"/>
    </source>
</evidence>
<evidence type="ECO:0000259" key="7">
    <source>
        <dbReference type="SMART" id="SM00881"/>
    </source>
</evidence>
<evidence type="ECO:0000256" key="6">
    <source>
        <dbReference type="HAMAP-Rule" id="MF_01131"/>
    </source>
</evidence>
<comment type="similarity">
    <text evidence="6">Belongs to the transcriptional regulatory Rex family.</text>
</comment>
<evidence type="ECO:0000256" key="3">
    <source>
        <dbReference type="ARBA" id="ARBA00023015"/>
    </source>
</evidence>
<dbReference type="PANTHER" id="PTHR35786">
    <property type="entry name" value="REDOX-SENSING TRANSCRIPTIONAL REPRESSOR REX"/>
    <property type="match status" value="1"/>
</dbReference>
<dbReference type="InterPro" id="IPR036390">
    <property type="entry name" value="WH_DNA-bd_sf"/>
</dbReference>
<dbReference type="AlphaFoldDB" id="A0A0G3EBI0"/>
<keyword evidence="9" id="KW-1185">Reference proteome</keyword>
<keyword evidence="3 6" id="KW-0805">Transcription regulation</keyword>
<dbReference type="GO" id="GO:0051775">
    <property type="term" value="P:response to redox state"/>
    <property type="evidence" value="ECO:0007669"/>
    <property type="project" value="InterPro"/>
</dbReference>
<dbReference type="KEGG" id="vbl:L21SP4_00383"/>
<evidence type="ECO:0000313" key="9">
    <source>
        <dbReference type="Proteomes" id="UP000035268"/>
    </source>
</evidence>
<dbReference type="InterPro" id="IPR003781">
    <property type="entry name" value="CoA-bd"/>
</dbReference>
<evidence type="ECO:0000256" key="4">
    <source>
        <dbReference type="ARBA" id="ARBA00023125"/>
    </source>
</evidence>
<dbReference type="InterPro" id="IPR009718">
    <property type="entry name" value="Rex_DNA-bd_C_dom"/>
</dbReference>
<evidence type="ECO:0000256" key="1">
    <source>
        <dbReference type="ARBA" id="ARBA00022490"/>
    </source>
</evidence>
<dbReference type="SUPFAM" id="SSF46785">
    <property type="entry name" value="Winged helix' DNA-binding domain"/>
    <property type="match status" value="1"/>
</dbReference>
<dbReference type="PANTHER" id="PTHR35786:SF1">
    <property type="entry name" value="REDOX-SENSING TRANSCRIPTIONAL REPRESSOR REX 1"/>
    <property type="match status" value="1"/>
</dbReference>
<dbReference type="Proteomes" id="UP000035268">
    <property type="component" value="Chromosome"/>
</dbReference>
<dbReference type="GO" id="GO:0003700">
    <property type="term" value="F:DNA-binding transcription factor activity"/>
    <property type="evidence" value="ECO:0007669"/>
    <property type="project" value="UniProtKB-UniRule"/>
</dbReference>
<comment type="subunit">
    <text evidence="6">Homodimer.</text>
</comment>
<dbReference type="RefSeq" id="WP_052881072.1">
    <property type="nucleotide sequence ID" value="NZ_CP010904.1"/>
</dbReference>
<dbReference type="OrthoDB" id="9784760at2"/>
<dbReference type="InterPro" id="IPR036388">
    <property type="entry name" value="WH-like_DNA-bd_sf"/>
</dbReference>
<proteinExistence type="inferred from homology"/>
<sequence>MNRETVQRLSQYKNVLHKLKSLGFVRVFSDNLADALGVSASLVRKDFSTFGFTGNKRGGYRIDELLEKMDRLFGKNEIKRIVVVGCGKIGMALINHHGFAREGIRVLAGFDTDPEVINPEASFPIYDVSELPEFVKREKISVAAMAVPEGAAGRVLDTLVECGIHGVLNFTPLQLKSREDCVIHNINIAMEIEKLFYLLRFNENAGQDKVKAPAS</sequence>
<dbReference type="NCBIfam" id="NF003994">
    <property type="entry name" value="PRK05472.2-3"/>
    <property type="match status" value="1"/>
</dbReference>
<dbReference type="SUPFAM" id="SSF51735">
    <property type="entry name" value="NAD(P)-binding Rossmann-fold domains"/>
    <property type="match status" value="1"/>
</dbReference>
<protein>
    <recommendedName>
        <fullName evidence="6">Redox-sensing transcriptional repressor Rex</fullName>
    </recommendedName>
</protein>
<feature type="binding site" evidence="6">
    <location>
        <begin position="85"/>
        <end position="90"/>
    </location>
    <ligand>
        <name>NAD(+)</name>
        <dbReference type="ChEBI" id="CHEBI:57540"/>
    </ligand>
</feature>
<accession>A0A0G3EBI0</accession>
<name>A0A0G3EBI0_9BACT</name>
<feature type="DNA-binding region" description="H-T-H motif" evidence="6">
    <location>
        <begin position="11"/>
        <end position="50"/>
    </location>
</feature>
<dbReference type="SMART" id="SM00881">
    <property type="entry name" value="CoA_binding"/>
    <property type="match status" value="1"/>
</dbReference>
<keyword evidence="5 6" id="KW-0804">Transcription</keyword>
<dbReference type="NCBIfam" id="NF003996">
    <property type="entry name" value="PRK05472.2-5"/>
    <property type="match status" value="1"/>
</dbReference>
<keyword evidence="2 6" id="KW-0678">Repressor</keyword>
<reference evidence="9" key="1">
    <citation type="submission" date="2015-02" db="EMBL/GenBank/DDBJ databases">
        <title>Description and complete genome sequence of the first cultured representative of the subdivision 5 of the Verrucomicrobia phylum.</title>
        <authorList>
            <person name="Spring S."/>
            <person name="Bunk B."/>
            <person name="Sproer C."/>
            <person name="Klenk H.-P."/>
        </authorList>
    </citation>
    <scope>NUCLEOTIDE SEQUENCE [LARGE SCALE GENOMIC DNA]</scope>
    <source>
        <strain evidence="9">L21-Fru-AB</strain>
    </source>
</reference>